<keyword evidence="3" id="KW-1185">Reference proteome</keyword>
<comment type="caution">
    <text evidence="2">The sequence shown here is derived from an EMBL/GenBank/DDBJ whole genome shotgun (WGS) entry which is preliminary data.</text>
</comment>
<evidence type="ECO:0000313" key="3">
    <source>
        <dbReference type="Proteomes" id="UP000829196"/>
    </source>
</evidence>
<dbReference type="Gene3D" id="3.40.50.2000">
    <property type="entry name" value="Glycogen Phosphorylase B"/>
    <property type="match status" value="2"/>
</dbReference>
<dbReference type="EMBL" id="JAGYWB010000007">
    <property type="protein sequence ID" value="KAI0515663.1"/>
    <property type="molecule type" value="Genomic_DNA"/>
</dbReference>
<dbReference type="SUPFAM" id="SSF53756">
    <property type="entry name" value="UDP-Glycosyltransferase/glycogen phosphorylase"/>
    <property type="match status" value="1"/>
</dbReference>
<comment type="similarity">
    <text evidence="1">Belongs to the UDP-glycosyltransferase family.</text>
</comment>
<gene>
    <name evidence="2" type="ORF">KFK09_008329</name>
</gene>
<accession>A0A8T3BQL6</accession>
<reference evidence="2" key="1">
    <citation type="journal article" date="2022" name="Front. Genet.">
        <title>Chromosome-Scale Assembly of the Dendrobium nobile Genome Provides Insights Into the Molecular Mechanism of the Biosynthesis of the Medicinal Active Ingredient of Dendrobium.</title>
        <authorList>
            <person name="Xu Q."/>
            <person name="Niu S.-C."/>
            <person name="Li K.-L."/>
            <person name="Zheng P.-J."/>
            <person name="Zhang X.-J."/>
            <person name="Jia Y."/>
            <person name="Liu Y."/>
            <person name="Niu Y.-X."/>
            <person name="Yu L.-H."/>
            <person name="Chen D.-F."/>
            <person name="Zhang G.-Q."/>
        </authorList>
    </citation>
    <scope>NUCLEOTIDE SEQUENCE</scope>
    <source>
        <tissue evidence="2">Leaf</tissue>
    </source>
</reference>
<protein>
    <submittedName>
        <fullName evidence="2">Uncharacterized protein</fullName>
    </submittedName>
</protein>
<proteinExistence type="inferred from homology"/>
<dbReference type="OrthoDB" id="780184at2759"/>
<dbReference type="Proteomes" id="UP000829196">
    <property type="component" value="Unassembled WGS sequence"/>
</dbReference>
<evidence type="ECO:0000256" key="1">
    <source>
        <dbReference type="ARBA" id="ARBA00009995"/>
    </source>
</evidence>
<dbReference type="PANTHER" id="PTHR48047:SF182">
    <property type="entry name" value="GLYCOSYLTRANSFERASE"/>
    <property type="match status" value="1"/>
</dbReference>
<evidence type="ECO:0000313" key="2">
    <source>
        <dbReference type="EMBL" id="KAI0515663.1"/>
    </source>
</evidence>
<organism evidence="2 3">
    <name type="scientific">Dendrobium nobile</name>
    <name type="common">Orchid</name>
    <dbReference type="NCBI Taxonomy" id="94219"/>
    <lineage>
        <taxon>Eukaryota</taxon>
        <taxon>Viridiplantae</taxon>
        <taxon>Streptophyta</taxon>
        <taxon>Embryophyta</taxon>
        <taxon>Tracheophyta</taxon>
        <taxon>Spermatophyta</taxon>
        <taxon>Magnoliopsida</taxon>
        <taxon>Liliopsida</taxon>
        <taxon>Asparagales</taxon>
        <taxon>Orchidaceae</taxon>
        <taxon>Epidendroideae</taxon>
        <taxon>Malaxideae</taxon>
        <taxon>Dendrobiinae</taxon>
        <taxon>Dendrobium</taxon>
    </lineage>
</organism>
<dbReference type="SMR" id="A0A8T3BQL6"/>
<dbReference type="PANTHER" id="PTHR48047">
    <property type="entry name" value="GLYCOSYLTRANSFERASE"/>
    <property type="match status" value="1"/>
</dbReference>
<name>A0A8T3BQL6_DENNO</name>
<dbReference type="GO" id="GO:0035251">
    <property type="term" value="F:UDP-glucosyltransferase activity"/>
    <property type="evidence" value="ECO:0007669"/>
    <property type="project" value="TreeGrafter"/>
</dbReference>
<sequence length="101" mass="11607">MVTWPLYADQFYNEKLLIDILKVGIMVSSKMNTFNMEMGPIVKVVVVEPAIRRLMGDGMEANKRRANQLGEIVNRAVDMEGSSYEEIKNLVNELIDRKKQM</sequence>
<dbReference type="AlphaFoldDB" id="A0A8T3BQL6"/>